<evidence type="ECO:0008006" key="5">
    <source>
        <dbReference type="Google" id="ProtNLM"/>
    </source>
</evidence>
<proteinExistence type="predicted"/>
<evidence type="ECO:0000313" key="3">
    <source>
        <dbReference type="EMBL" id="OCT13095.1"/>
    </source>
</evidence>
<dbReference type="STRING" id="512399.A8709_20310"/>
<dbReference type="EMBL" id="LYPC01000025">
    <property type="protein sequence ID" value="OCT13095.1"/>
    <property type="molecule type" value="Genomic_DNA"/>
</dbReference>
<dbReference type="Proteomes" id="UP000093309">
    <property type="component" value="Unassembled WGS sequence"/>
</dbReference>
<dbReference type="AlphaFoldDB" id="A0A1C0ZY97"/>
<comment type="caution">
    <text evidence="3">The sequence shown here is derived from an EMBL/GenBank/DDBJ whole genome shotgun (WGS) entry which is preliminary data.</text>
</comment>
<keyword evidence="4" id="KW-1185">Reference proteome</keyword>
<dbReference type="Gene3D" id="3.40.190.10">
    <property type="entry name" value="Periplasmic binding protein-like II"/>
    <property type="match status" value="2"/>
</dbReference>
<dbReference type="RefSeq" id="WP_065854461.1">
    <property type="nucleotide sequence ID" value="NZ_LYPC01000025.1"/>
</dbReference>
<evidence type="ECO:0000256" key="2">
    <source>
        <dbReference type="SAM" id="SignalP"/>
    </source>
</evidence>
<feature type="chain" id="PRO_5038467944" description="ABC transporter substrate-binding protein" evidence="2">
    <location>
        <begin position="21"/>
        <end position="538"/>
    </location>
</feature>
<feature type="signal peptide" evidence="2">
    <location>
        <begin position="1"/>
        <end position="20"/>
    </location>
</feature>
<protein>
    <recommendedName>
        <fullName evidence="5">ABC transporter substrate-binding protein</fullName>
    </recommendedName>
</protein>
<accession>A0A1C0ZY97</accession>
<gene>
    <name evidence="3" type="ORF">A8709_20310</name>
</gene>
<dbReference type="PANTHER" id="PTHR43649">
    <property type="entry name" value="ARABINOSE-BINDING PROTEIN-RELATED"/>
    <property type="match status" value="1"/>
</dbReference>
<dbReference type="SUPFAM" id="SSF53850">
    <property type="entry name" value="Periplasmic binding protein-like II"/>
    <property type="match status" value="1"/>
</dbReference>
<sequence>MKKNHASALLSMTVLLGVVAAGCSKAENTASPSASVAAASSGATQTAKPQEADKKYKISFYNTIGYRLTTPMPAKEQDPIRQMIEKDNNMDLDMTMGGENWKDKLNLLISSNQIPDIVSFPDRASAIKYYDQGLLTDLDDLLKEFPDLPKAFDPSRLEPMKYKGHTIGLPASEAVGGVNGWWINNTWLQKLNLSIPTNPQDLLNVMKAFTFNDPDGNGKNDTYGFVAMLPKDGSLGYSTSGPVGFQQIFWMFGVQPNFVDVKDGKVVVYNTDPKTKEALQFIKDMIDAKVVDPDWVTIDDGLKRDSKMYQGKVGIMINDWRRSEPAETKKMQDAGGSVPDWKQIAPPKGPYGDQILDVKPFQQSLIGLSKEAMKDAGKAKRAMQFIQYLYTNKDAYPFLAYGIKDKSFTVTNGTPKLIDRSTYNEKEIEWRYNYAFVRKATDSVYFDFQKPDITNANQKINTSYLKENNINPRVFDDPSDPMAQDRLKYANEMMLKFVTGKEPLANWDAYVKTLQDKFKLNDAIANYTKQLQGDGVLK</sequence>
<reference evidence="4" key="1">
    <citation type="submission" date="2016-05" db="EMBL/GenBank/DDBJ databases">
        <title>Paenibacillus oryzae. sp. nov., isolated from the rice root.</title>
        <authorList>
            <person name="Zhang J."/>
            <person name="Zhang X."/>
        </authorList>
    </citation>
    <scope>NUCLEOTIDE SEQUENCE [LARGE SCALE GENOMIC DNA]</scope>
    <source>
        <strain evidence="4">KCTC13222</strain>
    </source>
</reference>
<dbReference type="OrthoDB" id="9787283at2"/>
<name>A0A1C0ZY97_9BACL</name>
<dbReference type="InterPro" id="IPR050490">
    <property type="entry name" value="Bact_solute-bd_prot1"/>
</dbReference>
<dbReference type="PROSITE" id="PS51257">
    <property type="entry name" value="PROKAR_LIPOPROTEIN"/>
    <property type="match status" value="1"/>
</dbReference>
<evidence type="ECO:0000313" key="4">
    <source>
        <dbReference type="Proteomes" id="UP000093309"/>
    </source>
</evidence>
<dbReference type="PANTHER" id="PTHR43649:SF33">
    <property type="entry name" value="POLYGALACTURONAN_RHAMNOGALACTURONAN-BINDING PROTEIN YTCQ"/>
    <property type="match status" value="1"/>
</dbReference>
<organism evidence="3 4">
    <name type="scientific">Paenibacillus pectinilyticus</name>
    <dbReference type="NCBI Taxonomy" id="512399"/>
    <lineage>
        <taxon>Bacteria</taxon>
        <taxon>Bacillati</taxon>
        <taxon>Bacillota</taxon>
        <taxon>Bacilli</taxon>
        <taxon>Bacillales</taxon>
        <taxon>Paenibacillaceae</taxon>
        <taxon>Paenibacillus</taxon>
    </lineage>
</organism>
<keyword evidence="1 2" id="KW-0732">Signal</keyword>
<evidence type="ECO:0000256" key="1">
    <source>
        <dbReference type="ARBA" id="ARBA00022729"/>
    </source>
</evidence>